<dbReference type="EC" id="3.6.4.-" evidence="7"/>
<dbReference type="InterPro" id="IPR036063">
    <property type="entry name" value="Smr_dom_sf"/>
</dbReference>
<dbReference type="SMART" id="SM00534">
    <property type="entry name" value="MUTSac"/>
    <property type="match status" value="1"/>
</dbReference>
<keyword evidence="7" id="KW-0540">Nuclease</keyword>
<keyword evidence="2 7" id="KW-0547">Nucleotide-binding</keyword>
<dbReference type="HAMAP" id="MF_00092">
    <property type="entry name" value="MutS2"/>
    <property type="match status" value="1"/>
</dbReference>
<evidence type="ECO:0000256" key="1">
    <source>
        <dbReference type="ARBA" id="ARBA00022730"/>
    </source>
</evidence>
<dbReference type="InterPro" id="IPR000432">
    <property type="entry name" value="DNA_mismatch_repair_MutS_C"/>
</dbReference>
<evidence type="ECO:0000256" key="3">
    <source>
        <dbReference type="ARBA" id="ARBA00022801"/>
    </source>
</evidence>
<dbReference type="CDD" id="cd06503">
    <property type="entry name" value="ATP-synt_Fo_b"/>
    <property type="match status" value="1"/>
</dbReference>
<organism evidence="10 11">
    <name type="scientific">Thermobaculum terrenum (strain ATCC BAA-798 / CCMEE 7001 / YNP1)</name>
    <dbReference type="NCBI Taxonomy" id="525904"/>
    <lineage>
        <taxon>Bacteria</taxon>
        <taxon>Bacillati</taxon>
        <taxon>Chloroflexota</taxon>
        <taxon>Chloroflexia</taxon>
        <taxon>Candidatus Thermobaculales</taxon>
        <taxon>Candidatus Thermobaculaceae</taxon>
        <taxon>Thermobaculum</taxon>
    </lineage>
</organism>
<feature type="coiled-coil region" evidence="8">
    <location>
        <begin position="521"/>
        <end position="605"/>
    </location>
</feature>
<evidence type="ECO:0000256" key="4">
    <source>
        <dbReference type="ARBA" id="ARBA00022840"/>
    </source>
</evidence>
<dbReference type="InterPro" id="IPR045076">
    <property type="entry name" value="MutS"/>
</dbReference>
<gene>
    <name evidence="7" type="primary">mutS2</name>
    <name evidence="7" type="synonym">rqcU</name>
    <name evidence="10" type="ordered locus">Tter_1356</name>
</gene>
<dbReference type="SMART" id="SM00533">
    <property type="entry name" value="MUTSd"/>
    <property type="match status" value="1"/>
</dbReference>
<dbReference type="Gene3D" id="3.40.50.300">
    <property type="entry name" value="P-loop containing nucleotide triphosphate hydrolases"/>
    <property type="match status" value="1"/>
</dbReference>
<dbReference type="PANTHER" id="PTHR48466">
    <property type="entry name" value="OS10G0509000 PROTEIN-RELATED"/>
    <property type="match status" value="1"/>
</dbReference>
<dbReference type="GO" id="GO:0004519">
    <property type="term" value="F:endonuclease activity"/>
    <property type="evidence" value="ECO:0007669"/>
    <property type="project" value="UniProtKB-UniRule"/>
</dbReference>
<dbReference type="InterPro" id="IPR002625">
    <property type="entry name" value="Smr_dom"/>
</dbReference>
<dbReference type="PANTHER" id="PTHR48466:SF2">
    <property type="entry name" value="OS10G0509000 PROTEIN"/>
    <property type="match status" value="1"/>
</dbReference>
<dbReference type="RefSeq" id="WP_012875298.1">
    <property type="nucleotide sequence ID" value="NC_013525.1"/>
</dbReference>
<dbReference type="Pfam" id="PF00488">
    <property type="entry name" value="MutS_V"/>
    <property type="match status" value="1"/>
</dbReference>
<evidence type="ECO:0000313" key="10">
    <source>
        <dbReference type="EMBL" id="ACZ42263.1"/>
    </source>
</evidence>
<comment type="subunit">
    <text evidence="7">Homodimer. Binds to stalled ribosomes, contacting rRNA.</text>
</comment>
<dbReference type="eggNOG" id="COG1193">
    <property type="taxonomic scope" value="Bacteria"/>
</dbReference>
<keyword evidence="5 7" id="KW-0694">RNA-binding</keyword>
<dbReference type="Pfam" id="PF01713">
    <property type="entry name" value="Smr"/>
    <property type="match status" value="1"/>
</dbReference>
<dbReference type="CDD" id="cd03280">
    <property type="entry name" value="ABC_MutS2"/>
    <property type="match status" value="1"/>
</dbReference>
<keyword evidence="1 7" id="KW-0699">rRNA-binding</keyword>
<dbReference type="FunFam" id="3.40.50.300:FF:000830">
    <property type="entry name" value="Endonuclease MutS2"/>
    <property type="match status" value="1"/>
</dbReference>
<dbReference type="GO" id="GO:0045910">
    <property type="term" value="P:negative regulation of DNA recombination"/>
    <property type="evidence" value="ECO:0007669"/>
    <property type="project" value="InterPro"/>
</dbReference>
<dbReference type="SUPFAM" id="SSF48334">
    <property type="entry name" value="DNA repair protein MutS, domain III"/>
    <property type="match status" value="1"/>
</dbReference>
<dbReference type="GO" id="GO:0019843">
    <property type="term" value="F:rRNA binding"/>
    <property type="evidence" value="ECO:0007669"/>
    <property type="project" value="UniProtKB-UniRule"/>
</dbReference>
<dbReference type="InterPro" id="IPR007696">
    <property type="entry name" value="DNA_mismatch_repair_MutS_core"/>
</dbReference>
<evidence type="ECO:0000256" key="7">
    <source>
        <dbReference type="HAMAP-Rule" id="MF_00092"/>
    </source>
</evidence>
<keyword evidence="6 7" id="KW-0238">DNA-binding</keyword>
<dbReference type="KEGG" id="ttr:Tter_1356"/>
<dbReference type="STRING" id="525904.Tter_1356"/>
<keyword evidence="11" id="KW-1185">Reference proteome</keyword>
<keyword evidence="8" id="KW-0175">Coiled coil</keyword>
<dbReference type="Gene3D" id="3.30.1370.110">
    <property type="match status" value="1"/>
</dbReference>
<dbReference type="InterPro" id="IPR005747">
    <property type="entry name" value="MutS2"/>
</dbReference>
<dbReference type="PROSITE" id="PS50828">
    <property type="entry name" value="SMR"/>
    <property type="match status" value="1"/>
</dbReference>
<dbReference type="Pfam" id="PF20297">
    <property type="entry name" value="MSSS"/>
    <property type="match status" value="1"/>
</dbReference>
<accession>D1CBU8</accession>
<keyword evidence="3 7" id="KW-0378">Hydrolase</keyword>
<dbReference type="GO" id="GO:0043023">
    <property type="term" value="F:ribosomal large subunit binding"/>
    <property type="evidence" value="ECO:0007669"/>
    <property type="project" value="UniProtKB-UniRule"/>
</dbReference>
<dbReference type="NCBIfam" id="TIGR01069">
    <property type="entry name" value="mutS2"/>
    <property type="match status" value="1"/>
</dbReference>
<dbReference type="EMBL" id="CP001825">
    <property type="protein sequence ID" value="ACZ42263.1"/>
    <property type="molecule type" value="Genomic_DNA"/>
</dbReference>
<protein>
    <recommendedName>
        <fullName evidence="7">Endonuclease MutS2</fullName>
        <ecNumber evidence="7">3.1.-.-</ecNumber>
    </recommendedName>
    <alternativeName>
        <fullName evidence="7">Ribosome-associated protein quality control-upstream factor</fullName>
        <shortName evidence="7">RQC-upstream factor</shortName>
        <shortName evidence="7">RqcU</shortName>
        <ecNumber evidence="7">3.6.4.-</ecNumber>
    </alternativeName>
</protein>
<dbReference type="GO" id="GO:0030983">
    <property type="term" value="F:mismatched DNA binding"/>
    <property type="evidence" value="ECO:0007669"/>
    <property type="project" value="InterPro"/>
</dbReference>
<reference evidence="11" key="1">
    <citation type="journal article" date="2010" name="Stand. Genomic Sci.">
        <title>Complete genome sequence of 'Thermobaculum terrenum' type strain (YNP1).</title>
        <authorList>
            <person name="Kiss H."/>
            <person name="Cleland D."/>
            <person name="Lapidus A."/>
            <person name="Lucas S."/>
            <person name="Glavina Del Rio T."/>
            <person name="Nolan M."/>
            <person name="Tice H."/>
            <person name="Han C."/>
            <person name="Goodwin L."/>
            <person name="Pitluck S."/>
            <person name="Liolios K."/>
            <person name="Ivanova N."/>
            <person name="Mavromatis K."/>
            <person name="Ovchinnikova G."/>
            <person name="Pati A."/>
            <person name="Chen A."/>
            <person name="Palaniappan K."/>
            <person name="Land M."/>
            <person name="Hauser L."/>
            <person name="Chang Y."/>
            <person name="Jeffries C."/>
            <person name="Lu M."/>
            <person name="Brettin T."/>
            <person name="Detter J."/>
            <person name="Goker M."/>
            <person name="Tindall B."/>
            <person name="Beck B."/>
            <person name="McDermott T."/>
            <person name="Woyke T."/>
            <person name="Bristow J."/>
            <person name="Eisen J."/>
            <person name="Markowitz V."/>
            <person name="Hugenholtz P."/>
            <person name="Kyrpides N."/>
            <person name="Klenk H."/>
            <person name="Cheng J."/>
        </authorList>
    </citation>
    <scope>NUCLEOTIDE SEQUENCE [LARGE SCALE GENOMIC DNA]</scope>
    <source>
        <strain evidence="11">ATCC BAA-798 / YNP1</strain>
    </source>
</reference>
<feature type="binding site" evidence="7">
    <location>
        <begin position="340"/>
        <end position="347"/>
    </location>
    <ligand>
        <name>ATP</name>
        <dbReference type="ChEBI" id="CHEBI:30616"/>
    </ligand>
</feature>
<evidence type="ECO:0000256" key="8">
    <source>
        <dbReference type="SAM" id="Coils"/>
    </source>
</evidence>
<evidence type="ECO:0000256" key="2">
    <source>
        <dbReference type="ARBA" id="ARBA00022741"/>
    </source>
</evidence>
<dbReference type="AlphaFoldDB" id="D1CBU8"/>
<dbReference type="InterPro" id="IPR027417">
    <property type="entry name" value="P-loop_NTPase"/>
</dbReference>
<dbReference type="GO" id="GO:0005524">
    <property type="term" value="F:ATP binding"/>
    <property type="evidence" value="ECO:0007669"/>
    <property type="project" value="UniProtKB-UniRule"/>
</dbReference>
<evidence type="ECO:0000259" key="9">
    <source>
        <dbReference type="PROSITE" id="PS50828"/>
    </source>
</evidence>
<evidence type="ECO:0000313" key="11">
    <source>
        <dbReference type="Proteomes" id="UP000000323"/>
    </source>
</evidence>
<feature type="domain" description="Smr" evidence="9">
    <location>
        <begin position="717"/>
        <end position="792"/>
    </location>
</feature>
<evidence type="ECO:0000256" key="5">
    <source>
        <dbReference type="ARBA" id="ARBA00022884"/>
    </source>
</evidence>
<dbReference type="GO" id="GO:0016887">
    <property type="term" value="F:ATP hydrolysis activity"/>
    <property type="evidence" value="ECO:0007669"/>
    <property type="project" value="InterPro"/>
</dbReference>
<dbReference type="SUPFAM" id="SSF160443">
    <property type="entry name" value="SMR domain-like"/>
    <property type="match status" value="1"/>
</dbReference>
<dbReference type="HOGENOM" id="CLU_011252_2_1_0"/>
<dbReference type="Proteomes" id="UP000000323">
    <property type="component" value="Chromosome 1"/>
</dbReference>
<dbReference type="EC" id="3.1.-.-" evidence="7"/>
<dbReference type="GO" id="GO:0072344">
    <property type="term" value="P:rescue of stalled ribosome"/>
    <property type="evidence" value="ECO:0007669"/>
    <property type="project" value="UniProtKB-UniRule"/>
</dbReference>
<dbReference type="Gene3D" id="1.10.1420.10">
    <property type="match status" value="2"/>
</dbReference>
<comment type="function">
    <text evidence="7">Acts as a ribosome collision sensor, splitting the ribosome into its 2 subunits. Detects stalled/collided 70S ribosomes which it binds and splits by an ATP-hydrolysis driven conformational change. Acts upstream of the ribosome quality control system (RQC), a ribosome-associated complex that mediates the extraction of incompletely synthesized nascent chains from stalled ribosomes and their subsequent degradation. Probably generates substrates for RQC.</text>
</comment>
<dbReference type="InterPro" id="IPR046893">
    <property type="entry name" value="MSSS"/>
</dbReference>
<sequence>MDIQDKAYTSLEYDKILQLLSKHTSFSLSRELALSLRPLNDLDGAIRSQRETTEALRVLQLKPDITIGGARDIRSLVTKASLGGVLDPSELLQISDTIAAANSFSRQLGKVLEDADSFSLLSAQLRHIVDLSDLRKQIDAAIDDQAQVRDSASTTLARIRSQLRSAHDRLMQHLNSLISSSSYRDALQEPIITQRDGRYVVPVRADARHRIPGIVHDVSGSGQTLFVEPLATVDMGNRITELRRQESEEIERILAQLSEAVASVASDIMRTLLALARLDFALAKAKFSQHLHACEPELVSAEYEGDKLFLPDARHPLLGRDVVPITIFLGGDFRVLVITGPNTGGKTVALKTTGLLSLMALSGLHLPTSERARVPVLKYILADIGDEQSIEQSLSTFSSHVINIKKMLEVAGPDTLLLLDELGAGTDPEEGAAIAEAIIDYLLEKRALVVATTHYPEIKVYAQTTPGVTNAAVEFDLETLSPTYRLTIGLPGRSYAIDIAQRLGLPKVVIEAAKSRVSPESRAANDLLEQIEAEKKLADQRLAEAEQIRREAEELRSRAAAELQEAERIREQALEEGYQQALRELEDVRREIDEVRRRLSASQAASKLGEIADALRAVENVERRVRKSTRGSKRPSVIRRLPQVGDSVRIKSFGTEGKVLSISDSTAEVQVGSLRSRVPLSDLEVVGGKQSTETSSQTRTRGVRLNVDVRANISTELDLRGMRAEEALSKLDEYLNDAYIQGIPTARIIHGYGTGALRDAVRSMLQGHPLVSGFRPGGPGEGGDGVTVINLISR</sequence>
<dbReference type="SUPFAM" id="SSF52540">
    <property type="entry name" value="P-loop containing nucleoside triphosphate hydrolases"/>
    <property type="match status" value="1"/>
</dbReference>
<dbReference type="GO" id="GO:0140664">
    <property type="term" value="F:ATP-dependent DNA damage sensor activity"/>
    <property type="evidence" value="ECO:0007669"/>
    <property type="project" value="InterPro"/>
</dbReference>
<dbReference type="SMART" id="SM00463">
    <property type="entry name" value="SMR"/>
    <property type="match status" value="1"/>
</dbReference>
<evidence type="ECO:0000256" key="6">
    <source>
        <dbReference type="ARBA" id="ARBA00023125"/>
    </source>
</evidence>
<dbReference type="PIRSF" id="PIRSF005814">
    <property type="entry name" value="MutS_YshD"/>
    <property type="match status" value="1"/>
</dbReference>
<keyword evidence="4 7" id="KW-0067">ATP-binding</keyword>
<dbReference type="GO" id="GO:0006298">
    <property type="term" value="P:mismatch repair"/>
    <property type="evidence" value="ECO:0007669"/>
    <property type="project" value="InterPro"/>
</dbReference>
<dbReference type="PROSITE" id="PS00486">
    <property type="entry name" value="DNA_MISMATCH_REPAIR_2"/>
    <property type="match status" value="1"/>
</dbReference>
<keyword evidence="7" id="KW-0255">Endonuclease</keyword>
<dbReference type="InterPro" id="IPR036187">
    <property type="entry name" value="DNA_mismatch_repair_MutS_sf"/>
</dbReference>
<comment type="similarity">
    <text evidence="7">Belongs to the DNA mismatch repair MutS family. MutS2 subfamily.</text>
</comment>
<name>D1CBU8_THET1</name>
<comment type="function">
    <text evidence="7">Endonuclease that is involved in the suppression of homologous recombination and thus may have a key role in the control of bacterial genetic diversity.</text>
</comment>
<proteinExistence type="inferred from homology"/>